<name>N4W993_9BACI</name>
<dbReference type="PANTHER" id="PTHR11360:SF308">
    <property type="entry name" value="BLL3089 PROTEIN"/>
    <property type="match status" value="1"/>
</dbReference>
<feature type="transmembrane region" description="Helical" evidence="6">
    <location>
        <begin position="222"/>
        <end position="242"/>
    </location>
</feature>
<keyword evidence="4 6" id="KW-1133">Transmembrane helix</keyword>
<evidence type="ECO:0000256" key="3">
    <source>
        <dbReference type="ARBA" id="ARBA00022692"/>
    </source>
</evidence>
<organism evidence="8 9">
    <name type="scientific">Gracilibacillus halophilus YIM-C55.5</name>
    <dbReference type="NCBI Taxonomy" id="1308866"/>
    <lineage>
        <taxon>Bacteria</taxon>
        <taxon>Bacillati</taxon>
        <taxon>Bacillota</taxon>
        <taxon>Bacilli</taxon>
        <taxon>Bacillales</taxon>
        <taxon>Bacillaceae</taxon>
        <taxon>Gracilibacillus</taxon>
    </lineage>
</organism>
<comment type="caution">
    <text evidence="8">The sequence shown here is derived from an EMBL/GenBank/DDBJ whole genome shotgun (WGS) entry which is preliminary data.</text>
</comment>
<feature type="transmembrane region" description="Helical" evidence="6">
    <location>
        <begin position="191"/>
        <end position="210"/>
    </location>
</feature>
<dbReference type="GO" id="GO:0005886">
    <property type="term" value="C:plasma membrane"/>
    <property type="evidence" value="ECO:0007669"/>
    <property type="project" value="UniProtKB-SubCell"/>
</dbReference>
<accession>N4W993</accession>
<evidence type="ECO:0000256" key="5">
    <source>
        <dbReference type="ARBA" id="ARBA00023136"/>
    </source>
</evidence>
<proteinExistence type="predicted"/>
<dbReference type="AlphaFoldDB" id="N4W993"/>
<feature type="transmembrane region" description="Helical" evidence="6">
    <location>
        <begin position="6"/>
        <end position="31"/>
    </location>
</feature>
<evidence type="ECO:0000259" key="7">
    <source>
        <dbReference type="PROSITE" id="PS50850"/>
    </source>
</evidence>
<dbReference type="Gene3D" id="1.20.1250.20">
    <property type="entry name" value="MFS general substrate transporter like domains"/>
    <property type="match status" value="1"/>
</dbReference>
<keyword evidence="3 6" id="KW-0812">Transmembrane</keyword>
<dbReference type="InterPro" id="IPR036259">
    <property type="entry name" value="MFS_trans_sf"/>
</dbReference>
<protein>
    <submittedName>
        <fullName evidence="8">Major facilitator superfamily protein</fullName>
    </submittedName>
</protein>
<dbReference type="PATRIC" id="fig|1308866.3.peg.2806"/>
<dbReference type="InterPro" id="IPR020846">
    <property type="entry name" value="MFS_dom"/>
</dbReference>
<dbReference type="Pfam" id="PF07690">
    <property type="entry name" value="MFS_1"/>
    <property type="match status" value="1"/>
</dbReference>
<dbReference type="EMBL" id="APML01000072">
    <property type="protein sequence ID" value="ENH95814.1"/>
    <property type="molecule type" value="Genomic_DNA"/>
</dbReference>
<feature type="transmembrane region" description="Helical" evidence="6">
    <location>
        <begin position="157"/>
        <end position="185"/>
    </location>
</feature>
<feature type="transmembrane region" description="Helical" evidence="6">
    <location>
        <begin position="310"/>
        <end position="331"/>
    </location>
</feature>
<dbReference type="PROSITE" id="PS50850">
    <property type="entry name" value="MFS"/>
    <property type="match status" value="1"/>
</dbReference>
<feature type="domain" description="Major facilitator superfamily (MFS) profile" evidence="7">
    <location>
        <begin position="1"/>
        <end position="336"/>
    </location>
</feature>
<dbReference type="GO" id="GO:0022857">
    <property type="term" value="F:transmembrane transporter activity"/>
    <property type="evidence" value="ECO:0007669"/>
    <property type="project" value="InterPro"/>
</dbReference>
<gene>
    <name evidence="8" type="ORF">J416_13916</name>
</gene>
<evidence type="ECO:0000256" key="2">
    <source>
        <dbReference type="ARBA" id="ARBA00022448"/>
    </source>
</evidence>
<dbReference type="STRING" id="1308866.J416_13916"/>
<sequence length="339" mass="37601">MVVVGTLLALACFFNSIVSTMWMFVIGFFFIRLLGQGSMTLIPNTLVAQWFIEKRGRAVSFISLGSFASAMLFPVINAWLIEAWSWEFAWRFWGVALLIIFVPFALFGVRNRPEDMGFVPDGFVKQQDKNDETLAHKISHVAAEVNWQLNEAIKTRAFWMILICIGIPSMINTGITFHIISIFAFHDLGSGIAATVLSLMAMVGIPMSLLSGFITEKMKTNYLFVWIFVIEIILLLLLLVLVNATVAIIIGVLWGVANGFNRIATNVIWPDYFGRKYIGSINGVGATMMVVASAFGPLPFGYGYDLFESYTPVLLISLIFPVIGLIASLLATKPTQQEA</sequence>
<keyword evidence="9" id="KW-1185">Reference proteome</keyword>
<feature type="transmembrane region" description="Helical" evidence="6">
    <location>
        <begin position="281"/>
        <end position="304"/>
    </location>
</feature>
<evidence type="ECO:0000313" key="9">
    <source>
        <dbReference type="Proteomes" id="UP000012283"/>
    </source>
</evidence>
<keyword evidence="5 6" id="KW-0472">Membrane</keyword>
<dbReference type="SUPFAM" id="SSF103473">
    <property type="entry name" value="MFS general substrate transporter"/>
    <property type="match status" value="1"/>
</dbReference>
<dbReference type="PANTHER" id="PTHR11360">
    <property type="entry name" value="MONOCARBOXYLATE TRANSPORTER"/>
    <property type="match status" value="1"/>
</dbReference>
<dbReference type="Proteomes" id="UP000012283">
    <property type="component" value="Unassembled WGS sequence"/>
</dbReference>
<dbReference type="eggNOG" id="COG2807">
    <property type="taxonomic scope" value="Bacteria"/>
</dbReference>
<comment type="subcellular location">
    <subcellularLocation>
        <location evidence="1">Cell membrane</location>
        <topology evidence="1">Multi-pass membrane protein</topology>
    </subcellularLocation>
</comment>
<reference evidence="8 9" key="1">
    <citation type="submission" date="2013-03" db="EMBL/GenBank/DDBJ databases">
        <title>Draft genome sequence of Gracibacillus halophilus YIM-C55.5, a moderately halophilic and thermophilic organism from the Xiaochaidamu salt lake.</title>
        <authorList>
            <person name="Sugumar T."/>
            <person name="Polireddy D.R."/>
            <person name="Antony A."/>
            <person name="Madhava Y.R."/>
            <person name="Sivakumar N."/>
        </authorList>
    </citation>
    <scope>NUCLEOTIDE SEQUENCE [LARGE SCALE GENOMIC DNA]</scope>
    <source>
        <strain evidence="8 9">YIM-C55.5</strain>
    </source>
</reference>
<evidence type="ECO:0000256" key="4">
    <source>
        <dbReference type="ARBA" id="ARBA00022989"/>
    </source>
</evidence>
<evidence type="ECO:0000256" key="6">
    <source>
        <dbReference type="SAM" id="Phobius"/>
    </source>
</evidence>
<keyword evidence="2" id="KW-0813">Transport</keyword>
<feature type="transmembrane region" description="Helical" evidence="6">
    <location>
        <begin position="88"/>
        <end position="109"/>
    </location>
</feature>
<dbReference type="InterPro" id="IPR050327">
    <property type="entry name" value="Proton-linked_MCT"/>
</dbReference>
<evidence type="ECO:0000256" key="1">
    <source>
        <dbReference type="ARBA" id="ARBA00004651"/>
    </source>
</evidence>
<feature type="transmembrane region" description="Helical" evidence="6">
    <location>
        <begin position="58"/>
        <end position="76"/>
    </location>
</feature>
<evidence type="ECO:0000313" key="8">
    <source>
        <dbReference type="EMBL" id="ENH95814.1"/>
    </source>
</evidence>
<feature type="transmembrane region" description="Helical" evidence="6">
    <location>
        <begin position="248"/>
        <end position="269"/>
    </location>
</feature>
<dbReference type="InterPro" id="IPR011701">
    <property type="entry name" value="MFS"/>
</dbReference>